<dbReference type="Proteomes" id="UP000019484">
    <property type="component" value="Unassembled WGS sequence"/>
</dbReference>
<dbReference type="PANTHER" id="PTHR14140">
    <property type="entry name" value="E3 UBIQUITIN-PROTEIN LIGASE UHRF-RELATED"/>
    <property type="match status" value="1"/>
</dbReference>
<dbReference type="GO" id="GO:0005634">
    <property type="term" value="C:nucleus"/>
    <property type="evidence" value="ECO:0007669"/>
    <property type="project" value="UniProtKB-SubCell"/>
</dbReference>
<dbReference type="InterPro" id="IPR045134">
    <property type="entry name" value="UHRF1/2-like"/>
</dbReference>
<reference evidence="5 6" key="1">
    <citation type="submission" date="2013-03" db="EMBL/GenBank/DDBJ databases">
        <title>The Genome Sequence of Capronia coronata CBS 617.96.</title>
        <authorList>
            <consortium name="The Broad Institute Genomics Platform"/>
            <person name="Cuomo C."/>
            <person name="de Hoog S."/>
            <person name="Gorbushina A."/>
            <person name="Walker B."/>
            <person name="Young S.K."/>
            <person name="Zeng Q."/>
            <person name="Gargeya S."/>
            <person name="Fitzgerald M."/>
            <person name="Haas B."/>
            <person name="Abouelleil A."/>
            <person name="Allen A.W."/>
            <person name="Alvarado L."/>
            <person name="Arachchi H.M."/>
            <person name="Berlin A.M."/>
            <person name="Chapman S.B."/>
            <person name="Gainer-Dewar J."/>
            <person name="Goldberg J."/>
            <person name="Griggs A."/>
            <person name="Gujja S."/>
            <person name="Hansen M."/>
            <person name="Howarth C."/>
            <person name="Imamovic A."/>
            <person name="Ireland A."/>
            <person name="Larimer J."/>
            <person name="McCowan C."/>
            <person name="Murphy C."/>
            <person name="Pearson M."/>
            <person name="Poon T.W."/>
            <person name="Priest M."/>
            <person name="Roberts A."/>
            <person name="Saif S."/>
            <person name="Shea T."/>
            <person name="Sisk P."/>
            <person name="Sykes S."/>
            <person name="Wortman J."/>
            <person name="Nusbaum C."/>
            <person name="Birren B."/>
        </authorList>
    </citation>
    <scope>NUCLEOTIDE SEQUENCE [LARGE SCALE GENOMIC DNA]</scope>
    <source>
        <strain evidence="5 6">CBS 617.96</strain>
    </source>
</reference>
<keyword evidence="1 2" id="KW-0539">Nucleus</keyword>
<sequence length="547" mass="61884">MSSQSYRRSFNEDSGSRRPYSNLGIARSGRRQDEVVGREAADRAFTYDLWRRDRHERGVIDSFSRARLTNQTPRHSACQIKTEHPDRDCGAVLNGVSLFVPEESPNEARSGHENSVTAENPSSPSIGSHRDTNPPHAPTQTGSSDAVIRPRGLSDALVPSRPAGFTNATVPPAQCKCPVSLFCEARVDKYIDCRTLVLEWNNWNKRQQKESMPEPPIDVLPEDEPFATLSEVQVITGLLDKVETRPRMSRALRMAFSMIQDWIRRMQSNSVAEDILTQSHALEHLKHFLSDDNSQLRREKQVPQSMIEDLTIIQRKWENGDLSVLACRGLRQTRNDGQWSADPNWQHARNADFLGHGLLVNGQTWHYRAEMCRDGAHGPPIAGISGTAQDGARSIVMGYHDNVKKEYYADIDQGDKIWYLGTALPRGENDKRPTNLKDPTVVGLRRQRITPGSKGQGPTASTRAMVTSYRTGNPVRVFRSFRLAKIVPMRPPRGFRYDGLYTVTDFEILNTERQIYRFVLERLATGQGPLRENLAPPKPEARKRKRE</sequence>
<feature type="region of interest" description="Disordered" evidence="3">
    <location>
        <begin position="1"/>
        <end position="34"/>
    </location>
</feature>
<dbReference type="InterPro" id="IPR015947">
    <property type="entry name" value="PUA-like_sf"/>
</dbReference>
<evidence type="ECO:0000259" key="4">
    <source>
        <dbReference type="PROSITE" id="PS51015"/>
    </source>
</evidence>
<evidence type="ECO:0000256" key="3">
    <source>
        <dbReference type="SAM" id="MobiDB-lite"/>
    </source>
</evidence>
<organism evidence="5 6">
    <name type="scientific">Capronia coronata CBS 617.96</name>
    <dbReference type="NCBI Taxonomy" id="1182541"/>
    <lineage>
        <taxon>Eukaryota</taxon>
        <taxon>Fungi</taxon>
        <taxon>Dikarya</taxon>
        <taxon>Ascomycota</taxon>
        <taxon>Pezizomycotina</taxon>
        <taxon>Eurotiomycetes</taxon>
        <taxon>Chaetothyriomycetidae</taxon>
        <taxon>Chaetothyriales</taxon>
        <taxon>Herpotrichiellaceae</taxon>
        <taxon>Capronia</taxon>
    </lineage>
</organism>
<accession>W9ZMJ6</accession>
<evidence type="ECO:0000313" key="6">
    <source>
        <dbReference type="Proteomes" id="UP000019484"/>
    </source>
</evidence>
<dbReference type="InterPro" id="IPR036987">
    <property type="entry name" value="SRA-YDG_sf"/>
</dbReference>
<dbReference type="PROSITE" id="PS51015">
    <property type="entry name" value="YDG"/>
    <property type="match status" value="1"/>
</dbReference>
<dbReference type="PANTHER" id="PTHR14140:SF27">
    <property type="entry name" value="OS04G0289800 PROTEIN"/>
    <property type="match status" value="1"/>
</dbReference>
<feature type="region of interest" description="Disordered" evidence="3">
    <location>
        <begin position="102"/>
        <end position="148"/>
    </location>
</feature>
<dbReference type="EMBL" id="AMWN01000001">
    <property type="protein sequence ID" value="EXJ95729.1"/>
    <property type="molecule type" value="Genomic_DNA"/>
</dbReference>
<dbReference type="GO" id="GO:0061630">
    <property type="term" value="F:ubiquitin protein ligase activity"/>
    <property type="evidence" value="ECO:0007669"/>
    <property type="project" value="TreeGrafter"/>
</dbReference>
<dbReference type="STRING" id="1182541.W9ZMJ6"/>
<evidence type="ECO:0000313" key="5">
    <source>
        <dbReference type="EMBL" id="EXJ95729.1"/>
    </source>
</evidence>
<dbReference type="AlphaFoldDB" id="W9ZMJ6"/>
<dbReference type="Pfam" id="PF02182">
    <property type="entry name" value="SAD_SRA"/>
    <property type="match status" value="1"/>
</dbReference>
<protein>
    <recommendedName>
        <fullName evidence="4">YDG domain-containing protein</fullName>
    </recommendedName>
</protein>
<feature type="compositionally biased region" description="Polar residues" evidence="3">
    <location>
        <begin position="113"/>
        <end position="126"/>
    </location>
</feature>
<dbReference type="OrthoDB" id="2270193at2759"/>
<feature type="domain" description="YDG" evidence="4">
    <location>
        <begin position="354"/>
        <end position="522"/>
    </location>
</feature>
<proteinExistence type="predicted"/>
<keyword evidence="6" id="KW-1185">Reference proteome</keyword>
<dbReference type="GeneID" id="19155757"/>
<dbReference type="RefSeq" id="XP_007719958.1">
    <property type="nucleotide sequence ID" value="XM_007721768.1"/>
</dbReference>
<evidence type="ECO:0000256" key="2">
    <source>
        <dbReference type="PROSITE-ProRule" id="PRU00358"/>
    </source>
</evidence>
<name>W9ZMJ6_9EURO</name>
<dbReference type="Gene3D" id="2.30.280.10">
    <property type="entry name" value="SRA-YDG"/>
    <property type="match status" value="1"/>
</dbReference>
<dbReference type="GO" id="GO:0044027">
    <property type="term" value="P:negative regulation of gene expression via chromosomal CpG island methylation"/>
    <property type="evidence" value="ECO:0007669"/>
    <property type="project" value="TreeGrafter"/>
</dbReference>
<dbReference type="SUPFAM" id="SSF88697">
    <property type="entry name" value="PUA domain-like"/>
    <property type="match status" value="1"/>
</dbReference>
<dbReference type="eggNOG" id="ENOG502SNPF">
    <property type="taxonomic scope" value="Eukaryota"/>
</dbReference>
<dbReference type="SMART" id="SM00466">
    <property type="entry name" value="SRA"/>
    <property type="match status" value="1"/>
</dbReference>
<comment type="caution">
    <text evidence="5">The sequence shown here is derived from an EMBL/GenBank/DDBJ whole genome shotgun (WGS) entry which is preliminary data.</text>
</comment>
<evidence type="ECO:0000256" key="1">
    <source>
        <dbReference type="ARBA" id="ARBA00023242"/>
    </source>
</evidence>
<gene>
    <name evidence="5" type="ORF">A1O1_00853</name>
</gene>
<dbReference type="InterPro" id="IPR003105">
    <property type="entry name" value="SRA_YDG"/>
</dbReference>
<dbReference type="GO" id="GO:0016567">
    <property type="term" value="P:protein ubiquitination"/>
    <property type="evidence" value="ECO:0007669"/>
    <property type="project" value="TreeGrafter"/>
</dbReference>
<dbReference type="HOGENOM" id="CLU_030882_0_0_1"/>
<comment type="subcellular location">
    <subcellularLocation>
        <location evidence="2">Nucleus</location>
    </subcellularLocation>
</comment>